<name>A0A7W2HKS9_9ACTN</name>
<proteinExistence type="predicted"/>
<protein>
    <submittedName>
        <fullName evidence="1">Integrase</fullName>
    </submittedName>
</protein>
<evidence type="ECO:0000313" key="1">
    <source>
        <dbReference type="EMBL" id="MBA4867433.1"/>
    </source>
</evidence>
<organism evidence="1 2">
    <name type="scientific">Streptomyces himalayensis subsp. aureolus</name>
    <dbReference type="NCBI Taxonomy" id="2758039"/>
    <lineage>
        <taxon>Bacteria</taxon>
        <taxon>Bacillati</taxon>
        <taxon>Actinomycetota</taxon>
        <taxon>Actinomycetes</taxon>
        <taxon>Kitasatosporales</taxon>
        <taxon>Streptomycetaceae</taxon>
        <taxon>Streptomyces</taxon>
        <taxon>Streptomyces himalayensis</taxon>
    </lineage>
</organism>
<dbReference type="AlphaFoldDB" id="A0A7W2HKS9"/>
<gene>
    <name evidence="1" type="ORF">H1V43_40490</name>
</gene>
<dbReference type="Proteomes" id="UP000586976">
    <property type="component" value="Unassembled WGS sequence"/>
</dbReference>
<dbReference type="EMBL" id="JACEQY010000223">
    <property type="protein sequence ID" value="MBA4867433.1"/>
    <property type="molecule type" value="Genomic_DNA"/>
</dbReference>
<evidence type="ECO:0000313" key="2">
    <source>
        <dbReference type="Proteomes" id="UP000586976"/>
    </source>
</evidence>
<comment type="caution">
    <text evidence="1">The sequence shown here is derived from an EMBL/GenBank/DDBJ whole genome shotgun (WGS) entry which is preliminary data.</text>
</comment>
<reference evidence="1 2" key="1">
    <citation type="submission" date="2020-07" db="EMBL/GenBank/DDBJ databases">
        <title>Streptomyces isolated from Indian soil.</title>
        <authorList>
            <person name="Mandal S."/>
            <person name="Maiti P.K."/>
        </authorList>
    </citation>
    <scope>NUCLEOTIDE SEQUENCE [LARGE SCALE GENOMIC DNA]</scope>
    <source>
        <strain evidence="1 2">PSKA54</strain>
    </source>
</reference>
<keyword evidence="2" id="KW-1185">Reference proteome</keyword>
<accession>A0A7W2HKS9</accession>
<feature type="non-terminal residue" evidence="1">
    <location>
        <position position="46"/>
    </location>
</feature>
<sequence>MARQPYYRWLDRPVTDAELAEAYRANALFDAHRDDPEFGHRFLLDE</sequence>